<dbReference type="EMBL" id="BSXS01001582">
    <property type="protein sequence ID" value="GME76590.1"/>
    <property type="molecule type" value="Genomic_DNA"/>
</dbReference>
<reference evidence="1" key="1">
    <citation type="submission" date="2023-04" db="EMBL/GenBank/DDBJ databases">
        <title>Ambrosiozyma monospora NBRC 10751.</title>
        <authorList>
            <person name="Ichikawa N."/>
            <person name="Sato H."/>
            <person name="Tonouchi N."/>
        </authorList>
    </citation>
    <scope>NUCLEOTIDE SEQUENCE</scope>
    <source>
        <strain evidence="1">NBRC 10751</strain>
    </source>
</reference>
<name>A0ACB5SYC8_AMBMO</name>
<organism evidence="1 2">
    <name type="scientific">Ambrosiozyma monospora</name>
    <name type="common">Yeast</name>
    <name type="synonym">Endomycopsis monosporus</name>
    <dbReference type="NCBI Taxonomy" id="43982"/>
    <lineage>
        <taxon>Eukaryota</taxon>
        <taxon>Fungi</taxon>
        <taxon>Dikarya</taxon>
        <taxon>Ascomycota</taxon>
        <taxon>Saccharomycotina</taxon>
        <taxon>Pichiomycetes</taxon>
        <taxon>Pichiales</taxon>
        <taxon>Pichiaceae</taxon>
        <taxon>Ambrosiozyma</taxon>
    </lineage>
</organism>
<keyword evidence="2" id="KW-1185">Reference proteome</keyword>
<evidence type="ECO:0000313" key="2">
    <source>
        <dbReference type="Proteomes" id="UP001165064"/>
    </source>
</evidence>
<protein>
    <submittedName>
        <fullName evidence="1">Unnamed protein product</fullName>
    </submittedName>
</protein>
<sequence>MSKTSKRDTETIDSTISLTTTSSTEALVNYGSTVDSVRQPTDIESQDQQQQPQPHHEPPTTETGVSPLIVKIVFFCSVANTFLSSLDSTLVSTLLTKIASDLNQLSNIQWVATSYLLSCAAFQPLFGKLSNVFGRKPIILSCTVMFSLGCLICGLSTNLWTLVIGRFITGIGGGGFNTMSSISMSDVVSVRQRGLYQGYINIFFQLGAASGGVVAGFFAADDSNGTTGFSLGGWRNAFLVQVPVCLLTGGLVWSWFELPEGSPGNGDKSVSHWSKVKSLDFWGSGLLVSSLFCLMYAISMDGSVIVNLNIEFVSWFLIGLILLVVFYYYDLKIADQPIIPVELLHNRTILFASLALWFVS</sequence>
<comment type="caution">
    <text evidence="1">The sequence shown here is derived from an EMBL/GenBank/DDBJ whole genome shotgun (WGS) entry which is preliminary data.</text>
</comment>
<gene>
    <name evidence="1" type="ORF">Amon02_000267500</name>
</gene>
<dbReference type="Proteomes" id="UP001165064">
    <property type="component" value="Unassembled WGS sequence"/>
</dbReference>
<evidence type="ECO:0000313" key="1">
    <source>
        <dbReference type="EMBL" id="GME76590.1"/>
    </source>
</evidence>
<accession>A0ACB5SYC8</accession>
<proteinExistence type="predicted"/>